<dbReference type="OrthoDB" id="5106926at2759"/>
<dbReference type="AlphaFoldDB" id="A0A9P5AYG8"/>
<organism evidence="1 2">
    <name type="scientific">Fusarium agapanthi</name>
    <dbReference type="NCBI Taxonomy" id="1803897"/>
    <lineage>
        <taxon>Eukaryota</taxon>
        <taxon>Fungi</taxon>
        <taxon>Dikarya</taxon>
        <taxon>Ascomycota</taxon>
        <taxon>Pezizomycotina</taxon>
        <taxon>Sordariomycetes</taxon>
        <taxon>Hypocreomycetidae</taxon>
        <taxon>Hypocreales</taxon>
        <taxon>Nectriaceae</taxon>
        <taxon>Fusarium</taxon>
        <taxon>Fusarium fujikuroi species complex</taxon>
    </lineage>
</organism>
<protein>
    <submittedName>
        <fullName evidence="1">Uncharacterized protein</fullName>
    </submittedName>
</protein>
<keyword evidence="2" id="KW-1185">Reference proteome</keyword>
<evidence type="ECO:0000313" key="1">
    <source>
        <dbReference type="EMBL" id="KAF4473273.1"/>
    </source>
</evidence>
<name>A0A9P5AYG8_9HYPO</name>
<feature type="non-terminal residue" evidence="1">
    <location>
        <position position="1"/>
    </location>
</feature>
<gene>
    <name evidence="1" type="ORF">FAGAP_13294</name>
</gene>
<evidence type="ECO:0000313" key="2">
    <source>
        <dbReference type="Proteomes" id="UP000737391"/>
    </source>
</evidence>
<dbReference type="EMBL" id="LUFC02001803">
    <property type="protein sequence ID" value="KAF4473273.1"/>
    <property type="molecule type" value="Genomic_DNA"/>
</dbReference>
<proteinExistence type="predicted"/>
<comment type="caution">
    <text evidence="1">The sequence shown here is derived from an EMBL/GenBank/DDBJ whole genome shotgun (WGS) entry which is preliminary data.</text>
</comment>
<sequence length="114" mass="12862">IRGTSDWEFQMKNFLLARARVRQIACKVVVGYTNYYVQHNQEKVRGLRAEADNLETWWMNDTKAAARHNIDGEKLAAKEGGPSSIDDLFEQTCLEIAAKEAEEAEEAENAGSEN</sequence>
<dbReference type="Proteomes" id="UP000737391">
    <property type="component" value="Unassembled WGS sequence"/>
</dbReference>
<reference evidence="1" key="1">
    <citation type="submission" date="2020-01" db="EMBL/GenBank/DDBJ databases">
        <title>Identification and distribution of gene clusters putatively required for synthesis of sphingolipid metabolism inhibitors in phylogenetically diverse species of the filamentous fungus Fusarium.</title>
        <authorList>
            <person name="Kim H.-S."/>
            <person name="Busman M."/>
            <person name="Brown D.W."/>
            <person name="Divon H."/>
            <person name="Uhlig S."/>
            <person name="Proctor R.H."/>
        </authorList>
    </citation>
    <scope>NUCLEOTIDE SEQUENCE</scope>
    <source>
        <strain evidence="1">NRRL 31653</strain>
    </source>
</reference>
<accession>A0A9P5AYG8</accession>